<evidence type="ECO:0000313" key="4">
    <source>
        <dbReference type="EMBL" id="SPD00314.1"/>
    </source>
</evidence>
<evidence type="ECO:0000259" key="3">
    <source>
        <dbReference type="Pfam" id="PF25019"/>
    </source>
</evidence>
<gene>
    <name evidence="4" type="ORF">FSB_LOCUS28196</name>
</gene>
<dbReference type="GO" id="GO:0006952">
    <property type="term" value="P:defense response"/>
    <property type="evidence" value="ECO:0007669"/>
    <property type="project" value="UniProtKB-KW"/>
</dbReference>
<dbReference type="SUPFAM" id="SSF52058">
    <property type="entry name" value="L domain-like"/>
    <property type="match status" value="2"/>
</dbReference>
<dbReference type="EMBL" id="OIVN01002073">
    <property type="protein sequence ID" value="SPD00314.1"/>
    <property type="molecule type" value="Genomic_DNA"/>
</dbReference>
<proteinExistence type="predicted"/>
<dbReference type="Gene3D" id="3.80.10.10">
    <property type="entry name" value="Ribonuclease Inhibitor"/>
    <property type="match status" value="3"/>
</dbReference>
<feature type="domain" description="R13L1/DRL21-like LRR repeat region" evidence="3">
    <location>
        <begin position="393"/>
        <end position="454"/>
    </location>
</feature>
<dbReference type="PANTHER" id="PTHR36766:SF70">
    <property type="entry name" value="DISEASE RESISTANCE PROTEIN RGA4"/>
    <property type="match status" value="1"/>
</dbReference>
<dbReference type="InterPro" id="IPR032675">
    <property type="entry name" value="LRR_dom_sf"/>
</dbReference>
<evidence type="ECO:0000256" key="1">
    <source>
        <dbReference type="ARBA" id="ARBA00022614"/>
    </source>
</evidence>
<reference evidence="4" key="1">
    <citation type="submission" date="2018-02" db="EMBL/GenBank/DDBJ databases">
        <authorList>
            <person name="Cohen D.B."/>
            <person name="Kent A.D."/>
        </authorList>
    </citation>
    <scope>NUCLEOTIDE SEQUENCE</scope>
</reference>
<protein>
    <recommendedName>
        <fullName evidence="3">R13L1/DRL21-like LRR repeat region domain-containing protein</fullName>
    </recommendedName>
</protein>
<evidence type="ECO:0000256" key="2">
    <source>
        <dbReference type="ARBA" id="ARBA00022821"/>
    </source>
</evidence>
<name>A0A2N9GM38_FAGSY</name>
<dbReference type="PANTHER" id="PTHR36766">
    <property type="entry name" value="PLANT BROAD-SPECTRUM MILDEW RESISTANCE PROTEIN RPW8"/>
    <property type="match status" value="1"/>
</dbReference>
<sequence>MLPRCADRDNISIVFSWKFKSSPKLMEVYKSWSCNKCEEVPTLGHLPCLKVLEINEMDNVRCIGTKFYSDDNYKNALFPTLRRLKLSSMMNLVEWKDAKELTTATCEVFPCLEELIIEGCAKLTSAPCHFPSLKKLEISEICSKAFENISSKLTTLTSLVIESVSQLACLPEQLLQNNTSLMSLEISYCSELESISQHQDVWAFCTSLRSLNIYECEKLSYILDGLHKLISLENFELIGCGNLRCFPSIHGVMPLLRRLMISFCPNLISIPDLRGFSSLTQLQIDHCPNLRTFPSIEGAASLRQLVMSWCGVEALSIGLKSCTSLQILRIEECPNLKRILEGLPESLKTLKIGPFCEMLEAFPSYINSTSIQHSIEHLYLNGWAKLNSLPDEIQSFTALKVLLIANFDGMEALPEWLGNLSSLQKLYLLWCNNLMYLPRTQAMRCLTKLHIYDCPKLKERCVEGSSAEWLNVADIPIIIIDEEYIKGNESED</sequence>
<accession>A0A2N9GM38</accession>
<keyword evidence="1" id="KW-0433">Leucine-rich repeat</keyword>
<dbReference type="Pfam" id="PF25019">
    <property type="entry name" value="LRR_R13L1-DRL21"/>
    <property type="match status" value="1"/>
</dbReference>
<keyword evidence="2" id="KW-0611">Plant defense</keyword>
<dbReference type="InterPro" id="IPR056789">
    <property type="entry name" value="LRR_R13L1-DRL21"/>
</dbReference>
<organism evidence="4">
    <name type="scientific">Fagus sylvatica</name>
    <name type="common">Beechnut</name>
    <dbReference type="NCBI Taxonomy" id="28930"/>
    <lineage>
        <taxon>Eukaryota</taxon>
        <taxon>Viridiplantae</taxon>
        <taxon>Streptophyta</taxon>
        <taxon>Embryophyta</taxon>
        <taxon>Tracheophyta</taxon>
        <taxon>Spermatophyta</taxon>
        <taxon>Magnoliopsida</taxon>
        <taxon>eudicotyledons</taxon>
        <taxon>Gunneridae</taxon>
        <taxon>Pentapetalae</taxon>
        <taxon>rosids</taxon>
        <taxon>fabids</taxon>
        <taxon>Fagales</taxon>
        <taxon>Fagaceae</taxon>
        <taxon>Fagus</taxon>
    </lineage>
</organism>
<dbReference type="AlphaFoldDB" id="A0A2N9GM38"/>